<dbReference type="PANTHER" id="PTHR20889:SF12">
    <property type="entry name" value="LP01149P"/>
    <property type="match status" value="1"/>
</dbReference>
<protein>
    <recommendedName>
        <fullName evidence="8">Pyridoxal phosphate phosphatase PHOSPHO2</fullName>
    </recommendedName>
</protein>
<dbReference type="InterPro" id="IPR006384">
    <property type="entry name" value="HAD_hydro_PyrdxlP_Pase-like"/>
</dbReference>
<dbReference type="NCBIfam" id="TIGR01489">
    <property type="entry name" value="DKMTPPase-SF"/>
    <property type="match status" value="1"/>
</dbReference>
<keyword evidence="7" id="KW-1185">Reference proteome</keyword>
<comment type="similarity">
    <text evidence="2">Belongs to the HAD-like hydrolase superfamily. PHOSPHO family.</text>
</comment>
<evidence type="ECO:0000256" key="5">
    <source>
        <dbReference type="ARBA" id="ARBA00022842"/>
    </source>
</evidence>
<accession>A0ABQ9F837</accession>
<organism evidence="6 7">
    <name type="scientific">Tegillarca granosa</name>
    <name type="common">Malaysian cockle</name>
    <name type="synonym">Anadara granosa</name>
    <dbReference type="NCBI Taxonomy" id="220873"/>
    <lineage>
        <taxon>Eukaryota</taxon>
        <taxon>Metazoa</taxon>
        <taxon>Spiralia</taxon>
        <taxon>Lophotrochozoa</taxon>
        <taxon>Mollusca</taxon>
        <taxon>Bivalvia</taxon>
        <taxon>Autobranchia</taxon>
        <taxon>Pteriomorphia</taxon>
        <taxon>Arcoida</taxon>
        <taxon>Arcoidea</taxon>
        <taxon>Arcidae</taxon>
        <taxon>Tegillarca</taxon>
    </lineage>
</organism>
<dbReference type="Proteomes" id="UP001217089">
    <property type="component" value="Unassembled WGS sequence"/>
</dbReference>
<dbReference type="Pfam" id="PF06888">
    <property type="entry name" value="Put_Phosphatase"/>
    <property type="match status" value="1"/>
</dbReference>
<evidence type="ECO:0000313" key="7">
    <source>
        <dbReference type="Proteomes" id="UP001217089"/>
    </source>
</evidence>
<comment type="caution">
    <text evidence="6">The sequence shown here is derived from an EMBL/GenBank/DDBJ whole genome shotgun (WGS) entry which is preliminary data.</text>
</comment>
<evidence type="ECO:0000313" key="6">
    <source>
        <dbReference type="EMBL" id="KAJ8313524.1"/>
    </source>
</evidence>
<dbReference type="SUPFAM" id="SSF56784">
    <property type="entry name" value="HAD-like"/>
    <property type="match status" value="1"/>
</dbReference>
<evidence type="ECO:0000256" key="2">
    <source>
        <dbReference type="ARBA" id="ARBA00008541"/>
    </source>
</evidence>
<gene>
    <name evidence="6" type="ORF">KUTeg_008085</name>
</gene>
<comment type="cofactor">
    <cofactor evidence="1">
        <name>Mg(2+)</name>
        <dbReference type="ChEBI" id="CHEBI:18420"/>
    </cofactor>
</comment>
<keyword evidence="4" id="KW-0378">Hydrolase</keyword>
<sequence length="280" mass="32387">MLLFCHYQMSTVVKQTSTMLLSALRHFRGKNMESKILLAFDFDHTIIDANSDLRVKVLAPYGEIPQEIEDQYSDSGWTEYMGEIFKYLHSIGIRENDMKKCMHEIEITEGMADLIRHAAEMGHELIIISDSNSVFIDFILDNSNLKHAVLKVFTNPAKFDKNGQLKIEYYHTQDWCNRSTVNLCKGHILQEFIKERAKSGVTFSHVLYIGDGSNDLCPALTLREQDFVYPRINFRLWKKLIGQKASSEQLRAELKAQIISWDSGFDVLKHLKELENKMNC</sequence>
<proteinExistence type="inferred from homology"/>
<dbReference type="Gene3D" id="3.40.50.1000">
    <property type="entry name" value="HAD superfamily/HAD-like"/>
    <property type="match status" value="1"/>
</dbReference>
<evidence type="ECO:0000256" key="3">
    <source>
        <dbReference type="ARBA" id="ARBA00022723"/>
    </source>
</evidence>
<dbReference type="NCBIfam" id="TIGR01488">
    <property type="entry name" value="HAD-SF-IB"/>
    <property type="match status" value="1"/>
</dbReference>
<evidence type="ECO:0000256" key="1">
    <source>
        <dbReference type="ARBA" id="ARBA00001946"/>
    </source>
</evidence>
<evidence type="ECO:0000256" key="4">
    <source>
        <dbReference type="ARBA" id="ARBA00022801"/>
    </source>
</evidence>
<evidence type="ECO:0008006" key="8">
    <source>
        <dbReference type="Google" id="ProtNLM"/>
    </source>
</evidence>
<dbReference type="PANTHER" id="PTHR20889">
    <property type="entry name" value="PHOSPHATASE, ORPHAN 1, 2"/>
    <property type="match status" value="1"/>
</dbReference>
<dbReference type="InterPro" id="IPR016965">
    <property type="entry name" value="Pase_PHOSPHO-typ"/>
</dbReference>
<name>A0ABQ9F837_TEGGR</name>
<dbReference type="EMBL" id="JARBDR010000342">
    <property type="protein sequence ID" value="KAJ8313524.1"/>
    <property type="molecule type" value="Genomic_DNA"/>
</dbReference>
<keyword evidence="5" id="KW-0460">Magnesium</keyword>
<dbReference type="PIRSF" id="PIRSF031051">
    <property type="entry name" value="PyrdxlP_Pase_PHOSPHO2"/>
    <property type="match status" value="1"/>
</dbReference>
<reference evidence="6 7" key="1">
    <citation type="submission" date="2022-12" db="EMBL/GenBank/DDBJ databases">
        <title>Chromosome-level genome of Tegillarca granosa.</title>
        <authorList>
            <person name="Kim J."/>
        </authorList>
    </citation>
    <scope>NUCLEOTIDE SEQUENCE [LARGE SCALE GENOMIC DNA]</scope>
    <source>
        <strain evidence="6">Teg-2019</strain>
        <tissue evidence="6">Adductor muscle</tissue>
    </source>
</reference>
<dbReference type="InterPro" id="IPR036412">
    <property type="entry name" value="HAD-like_sf"/>
</dbReference>
<keyword evidence="3" id="KW-0479">Metal-binding</keyword>
<dbReference type="InterPro" id="IPR023214">
    <property type="entry name" value="HAD_sf"/>
</dbReference>